<evidence type="ECO:0000256" key="3">
    <source>
        <dbReference type="ARBA" id="ARBA00022544"/>
    </source>
</evidence>
<dbReference type="PANTHER" id="PTHR35789">
    <property type="entry name" value="SPORE GERMINATION PROTEIN B3"/>
    <property type="match status" value="1"/>
</dbReference>
<dbReference type="Pfam" id="PF25198">
    <property type="entry name" value="Spore_GerAC_N"/>
    <property type="match status" value="1"/>
</dbReference>
<keyword evidence="3" id="KW-0309">Germination</keyword>
<dbReference type="Gene3D" id="3.30.300.210">
    <property type="entry name" value="Nutrient germinant receptor protein C, domain 3"/>
    <property type="match status" value="1"/>
</dbReference>
<dbReference type="Proteomes" id="UP000501868">
    <property type="component" value="Chromosome"/>
</dbReference>
<comment type="similarity">
    <text evidence="2">Belongs to the GerABKC lipoprotein family.</text>
</comment>
<dbReference type="InterPro" id="IPR046953">
    <property type="entry name" value="Spore_GerAC-like_C"/>
</dbReference>
<protein>
    <submittedName>
        <fullName evidence="10">Ger(X)C family spore germination protein</fullName>
    </submittedName>
</protein>
<feature type="domain" description="Spore germination protein N-terminal" evidence="9">
    <location>
        <begin position="23"/>
        <end position="188"/>
    </location>
</feature>
<sequence>MQIKITVLIALCCLFLTGCGASNIIEDLGILQSVAFDVSESKENPLKITVLFPNVSKEGRYETQTLTAKGKSTHDTFIKLQNLTNLKLVGGQSTILFGEELSKKGLINVVETFTRDPEFGTRVKFAIVEGKGEELLKKKIPSIPDNAAYLYTFMEKLGNQNRILNTDKYRFLRDYYDDGIDPVLPVFSYKGENIELKGLGTFKGDQYVTRLTLSETLILNFLSGDIKNGSLMISIKDKESGKNEQLFLSSINSDNDKKVNTRKRKNMTVEVILDLKGSVLEYTGTMDLSKEKYQRQLEKQVENYLITKSKKLFIKLQKFQTDPIGIGTVVRNRLSYERWNKMKWNEIYSNLNFKVKVKVDLINTGKSK</sequence>
<evidence type="ECO:0000313" key="10">
    <source>
        <dbReference type="EMBL" id="QIZ08522.1"/>
    </source>
</evidence>
<dbReference type="PROSITE" id="PS51257">
    <property type="entry name" value="PROKAR_LIPOPROTEIN"/>
    <property type="match status" value="1"/>
</dbReference>
<evidence type="ECO:0000256" key="1">
    <source>
        <dbReference type="ARBA" id="ARBA00004635"/>
    </source>
</evidence>
<keyword evidence="5" id="KW-0472">Membrane</keyword>
<comment type="subcellular location">
    <subcellularLocation>
        <location evidence="1">Membrane</location>
        <topology evidence="1">Lipid-anchor</topology>
    </subcellularLocation>
</comment>
<dbReference type="InterPro" id="IPR057336">
    <property type="entry name" value="GerAC_N"/>
</dbReference>
<evidence type="ECO:0000256" key="7">
    <source>
        <dbReference type="ARBA" id="ARBA00023288"/>
    </source>
</evidence>
<organism evidence="10 11">
    <name type="scientific">Priestia megaterium</name>
    <name type="common">Bacillus megaterium</name>
    <dbReference type="NCBI Taxonomy" id="1404"/>
    <lineage>
        <taxon>Bacteria</taxon>
        <taxon>Bacillati</taxon>
        <taxon>Bacillota</taxon>
        <taxon>Bacilli</taxon>
        <taxon>Bacillales</taxon>
        <taxon>Bacillaceae</taxon>
        <taxon>Priestia</taxon>
    </lineage>
</organism>
<evidence type="ECO:0000256" key="5">
    <source>
        <dbReference type="ARBA" id="ARBA00023136"/>
    </source>
</evidence>
<dbReference type="NCBIfam" id="TIGR02887">
    <property type="entry name" value="spore_ger_x_C"/>
    <property type="match status" value="1"/>
</dbReference>
<dbReference type="PANTHER" id="PTHR35789:SF1">
    <property type="entry name" value="SPORE GERMINATION PROTEIN B3"/>
    <property type="match status" value="1"/>
</dbReference>
<accession>A0A6H1P510</accession>
<keyword evidence="6" id="KW-0564">Palmitate</keyword>
<evidence type="ECO:0000256" key="4">
    <source>
        <dbReference type="ARBA" id="ARBA00022729"/>
    </source>
</evidence>
<dbReference type="Pfam" id="PF05504">
    <property type="entry name" value="Spore_GerAC"/>
    <property type="match status" value="1"/>
</dbReference>
<evidence type="ECO:0000256" key="6">
    <source>
        <dbReference type="ARBA" id="ARBA00023139"/>
    </source>
</evidence>
<dbReference type="InterPro" id="IPR038501">
    <property type="entry name" value="Spore_GerAC_C_sf"/>
</dbReference>
<proteinExistence type="inferred from homology"/>
<dbReference type="EMBL" id="CP051128">
    <property type="protein sequence ID" value="QIZ08522.1"/>
    <property type="molecule type" value="Genomic_DNA"/>
</dbReference>
<keyword evidence="4" id="KW-0732">Signal</keyword>
<gene>
    <name evidence="10" type="ORF">HFZ78_18905</name>
</gene>
<reference evidence="10 11" key="2">
    <citation type="submission" date="2020-04" db="EMBL/GenBank/DDBJ databases">
        <authorList>
            <person name="Fomenkov A."/>
            <person name="Anton B.P."/>
            <person name="Roberts R.J."/>
        </authorList>
    </citation>
    <scope>NUCLEOTIDE SEQUENCE [LARGE SCALE GENOMIC DNA]</scope>
    <source>
        <strain evidence="10 11">S2</strain>
    </source>
</reference>
<dbReference type="GO" id="GO:0009847">
    <property type="term" value="P:spore germination"/>
    <property type="evidence" value="ECO:0007669"/>
    <property type="project" value="InterPro"/>
</dbReference>
<evidence type="ECO:0000313" key="11">
    <source>
        <dbReference type="Proteomes" id="UP000501868"/>
    </source>
</evidence>
<evidence type="ECO:0000259" key="9">
    <source>
        <dbReference type="Pfam" id="PF25198"/>
    </source>
</evidence>
<dbReference type="AlphaFoldDB" id="A0A6H1P510"/>
<keyword evidence="7" id="KW-0449">Lipoprotein</keyword>
<evidence type="ECO:0000256" key="2">
    <source>
        <dbReference type="ARBA" id="ARBA00007886"/>
    </source>
</evidence>
<dbReference type="InterPro" id="IPR008844">
    <property type="entry name" value="Spore_GerAC-like"/>
</dbReference>
<reference evidence="10 11" key="1">
    <citation type="submission" date="2020-04" db="EMBL/GenBank/DDBJ databases">
        <title>Genome-Wide Identification of 5-Methylcytosine Sites in Bacterial Genomes By High-Throughput Sequencing of MspJI Restriction Fragments.</title>
        <authorList>
            <person name="Wu V."/>
        </authorList>
    </citation>
    <scope>NUCLEOTIDE SEQUENCE [LARGE SCALE GENOMIC DNA]</scope>
    <source>
        <strain evidence="10 11">S2</strain>
    </source>
</reference>
<dbReference type="GO" id="GO:0016020">
    <property type="term" value="C:membrane"/>
    <property type="evidence" value="ECO:0007669"/>
    <property type="project" value="UniProtKB-SubCell"/>
</dbReference>
<feature type="domain" description="Spore germination GerAC-like C-terminal" evidence="8">
    <location>
        <begin position="198"/>
        <end position="365"/>
    </location>
</feature>
<name>A0A6H1P510_PRIMG</name>
<evidence type="ECO:0000259" key="8">
    <source>
        <dbReference type="Pfam" id="PF05504"/>
    </source>
</evidence>